<dbReference type="EC" id="6.3.3.3" evidence="9"/>
<dbReference type="PIRSF" id="PIRSF006755">
    <property type="entry name" value="DTB_synth"/>
    <property type="match status" value="1"/>
</dbReference>
<keyword evidence="5 9" id="KW-0093">Biotin biosynthesis</keyword>
<evidence type="ECO:0000256" key="5">
    <source>
        <dbReference type="ARBA" id="ARBA00022756"/>
    </source>
</evidence>
<comment type="subunit">
    <text evidence="9">Homodimer.</text>
</comment>
<dbReference type="Pfam" id="PF13500">
    <property type="entry name" value="AAA_26"/>
    <property type="match status" value="1"/>
</dbReference>
<evidence type="ECO:0000313" key="10">
    <source>
        <dbReference type="EMBL" id="GLQ35795.1"/>
    </source>
</evidence>
<dbReference type="PANTHER" id="PTHR43210">
    <property type="entry name" value="DETHIOBIOTIN SYNTHETASE"/>
    <property type="match status" value="1"/>
</dbReference>
<keyword evidence="3 9" id="KW-0479">Metal-binding</keyword>
<comment type="pathway">
    <text evidence="9">Cofactor biosynthesis; biotin biosynthesis; biotin from 7,8-diaminononanoate: step 1/2.</text>
</comment>
<dbReference type="NCBIfam" id="TIGR00347">
    <property type="entry name" value="bioD"/>
    <property type="match status" value="1"/>
</dbReference>
<dbReference type="EMBL" id="BSNN01000005">
    <property type="protein sequence ID" value="GLQ35795.1"/>
    <property type="molecule type" value="Genomic_DNA"/>
</dbReference>
<comment type="similarity">
    <text evidence="9">Belongs to the dethiobiotin synthetase family.</text>
</comment>
<reference evidence="11" key="1">
    <citation type="journal article" date="2019" name="Int. J. Syst. Evol. Microbiol.">
        <title>The Global Catalogue of Microorganisms (GCM) 10K type strain sequencing project: providing services to taxonomists for standard genome sequencing and annotation.</title>
        <authorList>
            <consortium name="The Broad Institute Genomics Platform"/>
            <consortium name="The Broad Institute Genome Sequencing Center for Infectious Disease"/>
            <person name="Wu L."/>
            <person name="Ma J."/>
        </authorList>
    </citation>
    <scope>NUCLEOTIDE SEQUENCE [LARGE SCALE GENOMIC DNA]</scope>
    <source>
        <strain evidence="11">NBRC 110140</strain>
    </source>
</reference>
<dbReference type="InterPro" id="IPR027417">
    <property type="entry name" value="P-loop_NTPase"/>
</dbReference>
<keyword evidence="7 9" id="KW-0460">Magnesium</keyword>
<keyword evidence="11" id="KW-1185">Reference proteome</keyword>
<protein>
    <recommendedName>
        <fullName evidence="9">ATP-dependent dethiobiotin synthetase BioD</fullName>
        <ecNumber evidence="9">6.3.3.3</ecNumber>
    </recommendedName>
    <alternativeName>
        <fullName evidence="9">DTB synthetase</fullName>
        <shortName evidence="9">DTBS</shortName>
    </alternativeName>
    <alternativeName>
        <fullName evidence="9">Dethiobiotin synthase</fullName>
    </alternativeName>
</protein>
<comment type="catalytic activity">
    <reaction evidence="8">
        <text>(7R,8S)-8-amino-7-(carboxyamino)nonanoate + ATP = (4R,5S)-dethiobiotin + ADP + phosphate + H(+)</text>
        <dbReference type="Rhea" id="RHEA:63684"/>
        <dbReference type="ChEBI" id="CHEBI:15378"/>
        <dbReference type="ChEBI" id="CHEBI:30616"/>
        <dbReference type="ChEBI" id="CHEBI:43474"/>
        <dbReference type="ChEBI" id="CHEBI:149470"/>
        <dbReference type="ChEBI" id="CHEBI:149473"/>
        <dbReference type="ChEBI" id="CHEBI:456216"/>
    </reaction>
</comment>
<keyword evidence="6 9" id="KW-0067">ATP-binding</keyword>
<comment type="caution">
    <text evidence="10">The sequence shown here is derived from an EMBL/GenBank/DDBJ whole genome shotgun (WGS) entry which is preliminary data.</text>
</comment>
<dbReference type="RefSeq" id="WP_284378769.1">
    <property type="nucleotide sequence ID" value="NZ_BSNN01000005.1"/>
</dbReference>
<gene>
    <name evidence="9 10" type="primary">bioD</name>
    <name evidence="10" type="ORF">GCM10007939_20780</name>
</gene>
<dbReference type="InterPro" id="IPR004472">
    <property type="entry name" value="DTB_synth_BioD"/>
</dbReference>
<evidence type="ECO:0000256" key="2">
    <source>
        <dbReference type="ARBA" id="ARBA00022598"/>
    </source>
</evidence>
<comment type="subcellular location">
    <subcellularLocation>
        <location evidence="9">Cytoplasm</location>
    </subcellularLocation>
</comment>
<keyword evidence="1 9" id="KW-0963">Cytoplasm</keyword>
<sequence>MGNKIVVTGTDTDIGKTIFSAGLVGALGAQYWKPVQSGLEGETDSQIVARLSGRPVLPEAMRLNMPASPHLAAEAEGREIALADLAPPVVDGPLVIEGAGGVMVPINRRKTYLDYFADLGAPVILCARTQLGTINHTLLSLRALRDAGCAVAGVAFIGDAEPDVEQSIVEFGAVRRLGRLGMLDPLRPETLAAEFAAQMDVTGLL</sequence>
<feature type="binding site" evidence="9">
    <location>
        <position position="37"/>
    </location>
    <ligand>
        <name>substrate</name>
    </ligand>
</feature>
<comment type="catalytic activity">
    <reaction evidence="9">
        <text>(7R,8S)-7,8-diammoniononanoate + CO2 + ATP = (4R,5S)-dethiobiotin + ADP + phosphate + 3 H(+)</text>
        <dbReference type="Rhea" id="RHEA:15805"/>
        <dbReference type="ChEBI" id="CHEBI:15378"/>
        <dbReference type="ChEBI" id="CHEBI:16526"/>
        <dbReference type="ChEBI" id="CHEBI:30616"/>
        <dbReference type="ChEBI" id="CHEBI:43474"/>
        <dbReference type="ChEBI" id="CHEBI:149469"/>
        <dbReference type="ChEBI" id="CHEBI:149473"/>
        <dbReference type="ChEBI" id="CHEBI:456216"/>
        <dbReference type="EC" id="6.3.3.3"/>
    </reaction>
</comment>
<organism evidence="10 11">
    <name type="scientific">Amylibacter marinus</name>
    <dbReference type="NCBI Taxonomy" id="1475483"/>
    <lineage>
        <taxon>Bacteria</taxon>
        <taxon>Pseudomonadati</taxon>
        <taxon>Pseudomonadota</taxon>
        <taxon>Alphaproteobacteria</taxon>
        <taxon>Rhodobacterales</taxon>
        <taxon>Paracoccaceae</taxon>
        <taxon>Amylibacter</taxon>
    </lineage>
</organism>
<evidence type="ECO:0000256" key="4">
    <source>
        <dbReference type="ARBA" id="ARBA00022741"/>
    </source>
</evidence>
<feature type="binding site" evidence="9">
    <location>
        <begin position="13"/>
        <end position="18"/>
    </location>
    <ligand>
        <name>ATP</name>
        <dbReference type="ChEBI" id="CHEBI:30616"/>
    </ligand>
</feature>
<evidence type="ECO:0000256" key="3">
    <source>
        <dbReference type="ARBA" id="ARBA00022723"/>
    </source>
</evidence>
<comment type="caution">
    <text evidence="9">Lacks conserved residue(s) required for the propagation of feature annotation.</text>
</comment>
<dbReference type="Gene3D" id="3.40.50.300">
    <property type="entry name" value="P-loop containing nucleotide triphosphate hydrolases"/>
    <property type="match status" value="1"/>
</dbReference>
<name>A0ABQ5VWJ6_9RHOB</name>
<feature type="binding site" evidence="9">
    <location>
        <position position="97"/>
    </location>
    <ligand>
        <name>Mg(2+)</name>
        <dbReference type="ChEBI" id="CHEBI:18420"/>
    </ligand>
</feature>
<proteinExistence type="inferred from homology"/>
<dbReference type="CDD" id="cd03109">
    <property type="entry name" value="DTBS"/>
    <property type="match status" value="1"/>
</dbReference>
<evidence type="ECO:0000256" key="6">
    <source>
        <dbReference type="ARBA" id="ARBA00022840"/>
    </source>
</evidence>
<evidence type="ECO:0000256" key="9">
    <source>
        <dbReference type="HAMAP-Rule" id="MF_00336"/>
    </source>
</evidence>
<evidence type="ECO:0000256" key="7">
    <source>
        <dbReference type="ARBA" id="ARBA00022842"/>
    </source>
</evidence>
<keyword evidence="2 9" id="KW-0436">Ligase</keyword>
<comment type="function">
    <text evidence="9">Catalyzes a mechanistically unusual reaction, the ATP-dependent insertion of CO2 between the N7 and N8 nitrogen atoms of 7,8-diaminopelargonic acid (DAPA, also called 7,8-diammoniononanoate) to form a ureido ring.</text>
</comment>
<dbReference type="Proteomes" id="UP001156694">
    <property type="component" value="Unassembled WGS sequence"/>
</dbReference>
<keyword evidence="4 9" id="KW-0547">Nucleotide-binding</keyword>
<feature type="binding site" evidence="9">
    <location>
        <position position="44"/>
    </location>
    <ligand>
        <name>Mg(2+)</name>
        <dbReference type="ChEBI" id="CHEBI:18420"/>
    </ligand>
</feature>
<feature type="binding site" evidence="9">
    <location>
        <position position="17"/>
    </location>
    <ligand>
        <name>Mg(2+)</name>
        <dbReference type="ChEBI" id="CHEBI:18420"/>
    </ligand>
</feature>
<evidence type="ECO:0000256" key="8">
    <source>
        <dbReference type="ARBA" id="ARBA00047386"/>
    </source>
</evidence>
<feature type="binding site" evidence="9">
    <location>
        <begin position="97"/>
        <end position="100"/>
    </location>
    <ligand>
        <name>ATP</name>
        <dbReference type="ChEBI" id="CHEBI:30616"/>
    </ligand>
</feature>
<accession>A0ABQ5VWJ6</accession>
<comment type="cofactor">
    <cofactor evidence="9">
        <name>Mg(2+)</name>
        <dbReference type="ChEBI" id="CHEBI:18420"/>
    </cofactor>
</comment>
<dbReference type="PANTHER" id="PTHR43210:SF2">
    <property type="entry name" value="ATP-DEPENDENT DETHIOBIOTIN SYNTHETASE BIOD 2"/>
    <property type="match status" value="1"/>
</dbReference>
<dbReference type="SUPFAM" id="SSF52540">
    <property type="entry name" value="P-loop containing nucleoside triphosphate hydrolases"/>
    <property type="match status" value="1"/>
</dbReference>
<dbReference type="HAMAP" id="MF_00336">
    <property type="entry name" value="BioD"/>
    <property type="match status" value="1"/>
</dbReference>
<feature type="active site" evidence="9">
    <location>
        <position position="33"/>
    </location>
</feature>
<evidence type="ECO:0000313" key="11">
    <source>
        <dbReference type="Proteomes" id="UP001156694"/>
    </source>
</evidence>
<evidence type="ECO:0000256" key="1">
    <source>
        <dbReference type="ARBA" id="ARBA00022490"/>
    </source>
</evidence>
<feature type="binding site" evidence="9">
    <location>
        <position position="44"/>
    </location>
    <ligand>
        <name>ATP</name>
        <dbReference type="ChEBI" id="CHEBI:30616"/>
    </ligand>
</feature>